<organism evidence="1 2">
    <name type="scientific">Cochliobolus heterostrophus (strain C5 / ATCC 48332 / race O)</name>
    <name type="common">Southern corn leaf blight fungus</name>
    <name type="synonym">Bipolaris maydis</name>
    <dbReference type="NCBI Taxonomy" id="701091"/>
    <lineage>
        <taxon>Eukaryota</taxon>
        <taxon>Fungi</taxon>
        <taxon>Dikarya</taxon>
        <taxon>Ascomycota</taxon>
        <taxon>Pezizomycotina</taxon>
        <taxon>Dothideomycetes</taxon>
        <taxon>Pleosporomycetidae</taxon>
        <taxon>Pleosporales</taxon>
        <taxon>Pleosporineae</taxon>
        <taxon>Pleosporaceae</taxon>
        <taxon>Bipolaris</taxon>
    </lineage>
</organism>
<dbReference type="OrthoDB" id="3683305at2759"/>
<reference evidence="1 2" key="1">
    <citation type="journal article" date="2012" name="PLoS Pathog.">
        <title>Diverse lifestyles and strategies of plant pathogenesis encoded in the genomes of eighteen Dothideomycetes fungi.</title>
        <authorList>
            <person name="Ohm R.A."/>
            <person name="Feau N."/>
            <person name="Henrissat B."/>
            <person name="Schoch C.L."/>
            <person name="Horwitz B.A."/>
            <person name="Barry K.W."/>
            <person name="Condon B.J."/>
            <person name="Copeland A.C."/>
            <person name="Dhillon B."/>
            <person name="Glaser F."/>
            <person name="Hesse C.N."/>
            <person name="Kosti I."/>
            <person name="LaButti K."/>
            <person name="Lindquist E.A."/>
            <person name="Lucas S."/>
            <person name="Salamov A.A."/>
            <person name="Bradshaw R.E."/>
            <person name="Ciuffetti L."/>
            <person name="Hamelin R.C."/>
            <person name="Kema G.H.J."/>
            <person name="Lawrence C."/>
            <person name="Scott J.A."/>
            <person name="Spatafora J.W."/>
            <person name="Turgeon B.G."/>
            <person name="de Wit P.J.G.M."/>
            <person name="Zhong S."/>
            <person name="Goodwin S.B."/>
            <person name="Grigoriev I.V."/>
        </authorList>
    </citation>
    <scope>NUCLEOTIDE SEQUENCE [LARGE SCALE GENOMIC DNA]</scope>
    <source>
        <strain evidence="2">C5 / ATCC 48332 / race O</strain>
    </source>
</reference>
<sequence>MVPYLATYDAEFSLISIDQGTSMLFHMRPNGWPEFEDSSTITTDATIRMFMDMDSMQISAAAFIVEMHVKFWKSRRIDLMEEFPQSRSSVTVAILAGVGRNQSGHSAST</sequence>
<dbReference type="EMBL" id="KB445592">
    <property type="protein sequence ID" value="EMD85172.1"/>
    <property type="molecule type" value="Genomic_DNA"/>
</dbReference>
<evidence type="ECO:0000313" key="2">
    <source>
        <dbReference type="Proteomes" id="UP000016936"/>
    </source>
</evidence>
<dbReference type="AlphaFoldDB" id="M2UB49"/>
<accession>M2UB49</accession>
<name>M2UB49_COCH5</name>
<evidence type="ECO:0000313" key="1">
    <source>
        <dbReference type="EMBL" id="EMD85172.1"/>
    </source>
</evidence>
<reference evidence="2" key="2">
    <citation type="journal article" date="2013" name="PLoS Genet.">
        <title>Comparative genome structure, secondary metabolite, and effector coding capacity across Cochliobolus pathogens.</title>
        <authorList>
            <person name="Condon B.J."/>
            <person name="Leng Y."/>
            <person name="Wu D."/>
            <person name="Bushley K.E."/>
            <person name="Ohm R.A."/>
            <person name="Otillar R."/>
            <person name="Martin J."/>
            <person name="Schackwitz W."/>
            <person name="Grimwood J."/>
            <person name="MohdZainudin N."/>
            <person name="Xue C."/>
            <person name="Wang R."/>
            <person name="Manning V.A."/>
            <person name="Dhillon B."/>
            <person name="Tu Z.J."/>
            <person name="Steffenson B.J."/>
            <person name="Salamov A."/>
            <person name="Sun H."/>
            <person name="Lowry S."/>
            <person name="LaButti K."/>
            <person name="Han J."/>
            <person name="Copeland A."/>
            <person name="Lindquist E."/>
            <person name="Barry K."/>
            <person name="Schmutz J."/>
            <person name="Baker S.E."/>
            <person name="Ciuffetti L.M."/>
            <person name="Grigoriev I.V."/>
            <person name="Zhong S."/>
            <person name="Turgeon B.G."/>
        </authorList>
    </citation>
    <scope>NUCLEOTIDE SEQUENCE [LARGE SCALE GENOMIC DNA]</scope>
    <source>
        <strain evidence="2">C5 / ATCC 48332 / race O</strain>
    </source>
</reference>
<protein>
    <submittedName>
        <fullName evidence="1">Uncharacterized protein</fullName>
    </submittedName>
</protein>
<dbReference type="HOGENOM" id="CLU_2203157_0_0_1"/>
<gene>
    <name evidence="1" type="ORF">COCHEDRAFT_1035703</name>
</gene>
<proteinExistence type="predicted"/>
<keyword evidence="2" id="KW-1185">Reference proteome</keyword>
<dbReference type="Proteomes" id="UP000016936">
    <property type="component" value="Unassembled WGS sequence"/>
</dbReference>